<reference evidence="18 19" key="1">
    <citation type="submission" date="2016-07" db="EMBL/GenBank/DDBJ databases">
        <title>Pervasive Adenine N6-methylation of Active Genes in Fungi.</title>
        <authorList>
            <consortium name="DOE Joint Genome Institute"/>
            <person name="Mondo S.J."/>
            <person name="Dannebaum R.O."/>
            <person name="Kuo R.C."/>
            <person name="Labutti K."/>
            <person name="Haridas S."/>
            <person name="Kuo A."/>
            <person name="Salamov A."/>
            <person name="Ahrendt S.R."/>
            <person name="Lipzen A."/>
            <person name="Sullivan W."/>
            <person name="Andreopoulos W.B."/>
            <person name="Clum A."/>
            <person name="Lindquist E."/>
            <person name="Daum C."/>
            <person name="Ramamoorthy G.K."/>
            <person name="Gryganskyi A."/>
            <person name="Culley D."/>
            <person name="Magnuson J.K."/>
            <person name="James T.Y."/>
            <person name="O'Malley M.A."/>
            <person name="Stajich J.E."/>
            <person name="Spatafora J.W."/>
            <person name="Visel A."/>
            <person name="Grigoriev I.V."/>
        </authorList>
    </citation>
    <scope>NUCLEOTIDE SEQUENCE [LARGE SCALE GENOMIC DNA]</scope>
    <source>
        <strain evidence="18 19">ATCC 12442</strain>
    </source>
</reference>
<dbReference type="InterPro" id="IPR023780">
    <property type="entry name" value="Chromo_domain"/>
</dbReference>
<dbReference type="Pfam" id="PF05033">
    <property type="entry name" value="Pre-SET"/>
    <property type="match status" value="1"/>
</dbReference>
<feature type="binding site" evidence="12">
    <location>
        <position position="204"/>
    </location>
    <ligand>
        <name>Zn(2+)</name>
        <dbReference type="ChEBI" id="CHEBI:29105"/>
        <label>2</label>
    </ligand>
</feature>
<dbReference type="PROSITE" id="PS50280">
    <property type="entry name" value="SET"/>
    <property type="match status" value="1"/>
</dbReference>
<evidence type="ECO:0000259" key="16">
    <source>
        <dbReference type="PROSITE" id="PS50867"/>
    </source>
</evidence>
<dbReference type="GO" id="GO:0140949">
    <property type="term" value="F:histone H3K9 trimethyltransferase activity"/>
    <property type="evidence" value="ECO:0007669"/>
    <property type="project" value="UniProtKB-EC"/>
</dbReference>
<dbReference type="GO" id="GO:0032259">
    <property type="term" value="P:methylation"/>
    <property type="evidence" value="ECO:0007669"/>
    <property type="project" value="UniProtKB-KW"/>
</dbReference>
<dbReference type="PROSITE" id="PS50867">
    <property type="entry name" value="PRE_SET"/>
    <property type="match status" value="1"/>
</dbReference>
<evidence type="ECO:0000256" key="4">
    <source>
        <dbReference type="ARBA" id="ARBA00022603"/>
    </source>
</evidence>
<evidence type="ECO:0000256" key="3">
    <source>
        <dbReference type="ARBA" id="ARBA00022454"/>
    </source>
</evidence>
<keyword evidence="4 11" id="KW-0489">Methyltransferase</keyword>
<feature type="binding site" evidence="12">
    <location>
        <position position="239"/>
    </location>
    <ligand>
        <name>Zn(2+)</name>
        <dbReference type="ChEBI" id="CHEBI:29105"/>
        <label>2</label>
    </ligand>
</feature>
<dbReference type="SUPFAM" id="SSF54160">
    <property type="entry name" value="Chromo domain-like"/>
    <property type="match status" value="1"/>
</dbReference>
<keyword evidence="19" id="KW-1185">Reference proteome</keyword>
<feature type="compositionally biased region" description="Polar residues" evidence="13">
    <location>
        <begin position="69"/>
        <end position="86"/>
    </location>
</feature>
<evidence type="ECO:0000256" key="5">
    <source>
        <dbReference type="ARBA" id="ARBA00022679"/>
    </source>
</evidence>
<keyword evidence="6 11" id="KW-0949">S-adenosyl-L-methionine</keyword>
<dbReference type="InterPro" id="IPR007728">
    <property type="entry name" value="Pre-SET_dom"/>
</dbReference>
<feature type="domain" description="SET" evidence="15">
    <location>
        <begin position="260"/>
        <end position="387"/>
    </location>
</feature>
<dbReference type="GO" id="GO:0005634">
    <property type="term" value="C:nucleus"/>
    <property type="evidence" value="ECO:0007669"/>
    <property type="project" value="UniProtKB-SubCell"/>
</dbReference>
<dbReference type="SMART" id="SM00298">
    <property type="entry name" value="CHROMO"/>
    <property type="match status" value="1"/>
</dbReference>
<dbReference type="AlphaFoldDB" id="A0A1Y1WI28"/>
<feature type="binding site" evidence="12">
    <location>
        <position position="245"/>
    </location>
    <ligand>
        <name>Zn(2+)</name>
        <dbReference type="ChEBI" id="CHEBI:29105"/>
        <label>3</label>
    </ligand>
</feature>
<keyword evidence="7 11" id="KW-0479">Metal-binding</keyword>
<accession>A0A1Y1WI28</accession>
<dbReference type="SMART" id="SM00468">
    <property type="entry name" value="PreSET"/>
    <property type="match status" value="1"/>
</dbReference>
<dbReference type="SUPFAM" id="SSF82199">
    <property type="entry name" value="SET domain"/>
    <property type="match status" value="1"/>
</dbReference>
<dbReference type="Pfam" id="PF00856">
    <property type="entry name" value="SET"/>
    <property type="match status" value="1"/>
</dbReference>
<gene>
    <name evidence="18" type="ORF">DL89DRAFT_232945</name>
</gene>
<keyword evidence="3" id="KW-0158">Chromosome</keyword>
<feature type="region of interest" description="Disordered" evidence="13">
    <location>
        <begin position="1"/>
        <end position="91"/>
    </location>
</feature>
<dbReference type="RefSeq" id="XP_040746570.1">
    <property type="nucleotide sequence ID" value="XM_040884930.1"/>
</dbReference>
<evidence type="ECO:0000256" key="6">
    <source>
        <dbReference type="ARBA" id="ARBA00022691"/>
    </source>
</evidence>
<dbReference type="GeneID" id="63801578"/>
<comment type="caution">
    <text evidence="18">The sequence shown here is derived from an EMBL/GenBank/DDBJ whole genome shotgun (WGS) entry which is preliminary data.</text>
</comment>
<dbReference type="GO" id="GO:0008270">
    <property type="term" value="F:zinc ion binding"/>
    <property type="evidence" value="ECO:0007669"/>
    <property type="project" value="UniProtKB-UniRule"/>
</dbReference>
<dbReference type="Proteomes" id="UP000193922">
    <property type="component" value="Unassembled WGS sequence"/>
</dbReference>
<dbReference type="EMBL" id="MCFD01000002">
    <property type="protein sequence ID" value="ORX73230.1"/>
    <property type="molecule type" value="Genomic_DNA"/>
</dbReference>
<dbReference type="OrthoDB" id="308383at2759"/>
<keyword evidence="10 11" id="KW-0539">Nucleus</keyword>
<evidence type="ECO:0000256" key="10">
    <source>
        <dbReference type="ARBA" id="ARBA00023242"/>
    </source>
</evidence>
<dbReference type="InterPro" id="IPR016197">
    <property type="entry name" value="Chromo-like_dom_sf"/>
</dbReference>
<sequence>MPKRSLSGTAGSGKAAGGRGKRGRGTRGGRGMRGRLQANSSSSTASGKDSIESEYQPKRGLESSGDDVLSTSARTRTLESKLQNPVSDDGEEEYEVELIVNHQKFDGVDFYLVKWVGYPPNENSWVARVNMACDEKIDEFHRRHTPNEVDMAPMYRIINPATNTPPLSVVNTVDNVNTIEDFTYINRCKYSKSVPVPADMLFPCECDGGCRNDCPCVEKQYYDDNGRVQVDHEEPIFECSEQCTCGPECPSRVVQRGSAIQFEIFRLPQKGWGVRAKHKVEKGTFIIEYVGEIIDYDEVERRGIEDRKAGNTYLFDLDSDYSANEIADFSIDARRYGNISRFFNHSCDPNMAIWSVYIEHHDPRLPRLVFFAIRDIEEDEELTLDYNPGESCEGRLESPCYCGSSNCRKQIFF</sequence>
<dbReference type="EC" id="2.1.1.355" evidence="11"/>
<feature type="binding site" evidence="12">
    <location>
        <position position="204"/>
    </location>
    <ligand>
        <name>Zn(2+)</name>
        <dbReference type="ChEBI" id="CHEBI:29105"/>
        <label>1</label>
    </ligand>
</feature>
<protein>
    <recommendedName>
        <fullName evidence="11">Histone-lysine N-methyltransferase</fullName>
        <ecNumber evidence="11">2.1.1.355</ecNumber>
    </recommendedName>
</protein>
<evidence type="ECO:0000256" key="12">
    <source>
        <dbReference type="PIRSR" id="PIRSR009343-2"/>
    </source>
</evidence>
<dbReference type="PANTHER" id="PTHR46223">
    <property type="entry name" value="HISTONE-LYSINE N-METHYLTRANSFERASE SUV39H"/>
    <property type="match status" value="1"/>
</dbReference>
<evidence type="ECO:0000256" key="9">
    <source>
        <dbReference type="ARBA" id="ARBA00022853"/>
    </source>
</evidence>
<evidence type="ECO:0000256" key="2">
    <source>
        <dbReference type="ARBA" id="ARBA00004286"/>
    </source>
</evidence>
<feature type="binding site" evidence="12">
    <location>
        <position position="239"/>
    </location>
    <ligand>
        <name>Zn(2+)</name>
        <dbReference type="ChEBI" id="CHEBI:29105"/>
        <label>3</label>
    </ligand>
</feature>
<evidence type="ECO:0000256" key="13">
    <source>
        <dbReference type="SAM" id="MobiDB-lite"/>
    </source>
</evidence>
<feature type="binding site" evidence="12">
    <location>
        <position position="206"/>
    </location>
    <ligand>
        <name>Zn(2+)</name>
        <dbReference type="ChEBI" id="CHEBI:29105"/>
        <label>1</label>
    </ligand>
</feature>
<evidence type="ECO:0000256" key="1">
    <source>
        <dbReference type="ARBA" id="ARBA00004123"/>
    </source>
</evidence>
<evidence type="ECO:0000259" key="17">
    <source>
        <dbReference type="PROSITE" id="PS50868"/>
    </source>
</evidence>
<evidence type="ECO:0000256" key="11">
    <source>
        <dbReference type="PIRNR" id="PIRNR009343"/>
    </source>
</evidence>
<feature type="binding site" evidence="12">
    <location>
        <position position="347"/>
    </location>
    <ligand>
        <name>Zn(2+)</name>
        <dbReference type="ChEBI" id="CHEBI:29105"/>
        <label>4</label>
    </ligand>
</feature>
<dbReference type="PROSITE" id="PS50868">
    <property type="entry name" value="POST_SET"/>
    <property type="match status" value="1"/>
</dbReference>
<evidence type="ECO:0000256" key="7">
    <source>
        <dbReference type="ARBA" id="ARBA00022723"/>
    </source>
</evidence>
<dbReference type="Pfam" id="PF00385">
    <property type="entry name" value="Chromo"/>
    <property type="match status" value="1"/>
</dbReference>
<comment type="subcellular location">
    <subcellularLocation>
        <location evidence="2">Chromosome</location>
    </subcellularLocation>
    <subcellularLocation>
        <location evidence="1 11">Nucleus</location>
    </subcellularLocation>
</comment>
<feature type="binding site" evidence="12">
    <location>
        <position position="402"/>
    </location>
    <ligand>
        <name>Zn(2+)</name>
        <dbReference type="ChEBI" id="CHEBI:29105"/>
        <label>4</label>
    </ligand>
</feature>
<evidence type="ECO:0000259" key="15">
    <source>
        <dbReference type="PROSITE" id="PS50280"/>
    </source>
</evidence>
<feature type="binding site" evidence="12">
    <location>
        <position position="249"/>
    </location>
    <ligand>
        <name>Zn(2+)</name>
        <dbReference type="ChEBI" id="CHEBI:29105"/>
        <label>3</label>
    </ligand>
</feature>
<keyword evidence="8 11" id="KW-0862">Zinc</keyword>
<evidence type="ECO:0000256" key="8">
    <source>
        <dbReference type="ARBA" id="ARBA00022833"/>
    </source>
</evidence>
<dbReference type="PIRSF" id="PIRSF009343">
    <property type="entry name" value="SUV39_SET"/>
    <property type="match status" value="1"/>
</dbReference>
<dbReference type="CDD" id="cd00024">
    <property type="entry name" value="CD_CSD"/>
    <property type="match status" value="1"/>
</dbReference>
<dbReference type="SMART" id="SM00317">
    <property type="entry name" value="SET"/>
    <property type="match status" value="1"/>
</dbReference>
<feature type="compositionally biased region" description="Basic residues" evidence="13">
    <location>
        <begin position="19"/>
        <end position="33"/>
    </location>
</feature>
<name>A0A1Y1WI28_9FUNG</name>
<comment type="catalytic activity">
    <reaction evidence="11">
        <text>L-lysyl(9)-[histone H3] + 3 S-adenosyl-L-methionine = N(6),N(6),N(6)-trimethyl-L-lysyl(9)-[histone H3] + 3 S-adenosyl-L-homocysteine + 3 H(+)</text>
        <dbReference type="Rhea" id="RHEA:60276"/>
        <dbReference type="Rhea" id="RHEA-COMP:15538"/>
        <dbReference type="Rhea" id="RHEA-COMP:15546"/>
        <dbReference type="ChEBI" id="CHEBI:15378"/>
        <dbReference type="ChEBI" id="CHEBI:29969"/>
        <dbReference type="ChEBI" id="CHEBI:57856"/>
        <dbReference type="ChEBI" id="CHEBI:59789"/>
        <dbReference type="ChEBI" id="CHEBI:61961"/>
        <dbReference type="EC" id="2.1.1.355"/>
    </reaction>
</comment>
<feature type="domain" description="Pre-SET" evidence="16">
    <location>
        <begin position="202"/>
        <end position="257"/>
    </location>
</feature>
<feature type="domain" description="Post-SET" evidence="17">
    <location>
        <begin position="396"/>
        <end position="412"/>
    </location>
</feature>
<feature type="binding site" evidence="12">
    <location>
        <position position="400"/>
    </location>
    <ligand>
        <name>Zn(2+)</name>
        <dbReference type="ChEBI" id="CHEBI:29105"/>
        <label>4</label>
    </ligand>
</feature>
<evidence type="ECO:0000313" key="19">
    <source>
        <dbReference type="Proteomes" id="UP000193922"/>
    </source>
</evidence>
<comment type="similarity">
    <text evidence="11">Belongs to the class V-like SAM-binding methyltransferase superfamily. Histone-lysine methyltransferase family. Suvar3-9 subfamily.</text>
</comment>
<dbReference type="InterPro" id="IPR000953">
    <property type="entry name" value="Chromo/chromo_shadow_dom"/>
</dbReference>
<feature type="compositionally biased region" description="Polar residues" evidence="13">
    <location>
        <begin position="37"/>
        <end position="47"/>
    </location>
</feature>
<dbReference type="Gene3D" id="2.170.270.10">
    <property type="entry name" value="SET domain"/>
    <property type="match status" value="1"/>
</dbReference>
<dbReference type="STRING" id="61395.A0A1Y1WI28"/>
<dbReference type="GO" id="GO:0005694">
    <property type="term" value="C:chromosome"/>
    <property type="evidence" value="ECO:0007669"/>
    <property type="project" value="UniProtKB-SubCell"/>
</dbReference>
<keyword evidence="9 11" id="KW-0156">Chromatin regulator</keyword>
<feature type="binding site" evidence="12">
    <location>
        <position position="407"/>
    </location>
    <ligand>
        <name>Zn(2+)</name>
        <dbReference type="ChEBI" id="CHEBI:29105"/>
        <label>4</label>
    </ligand>
</feature>
<evidence type="ECO:0000259" key="14">
    <source>
        <dbReference type="PROSITE" id="PS50013"/>
    </source>
</evidence>
<organism evidence="18 19">
    <name type="scientific">Linderina pennispora</name>
    <dbReference type="NCBI Taxonomy" id="61395"/>
    <lineage>
        <taxon>Eukaryota</taxon>
        <taxon>Fungi</taxon>
        <taxon>Fungi incertae sedis</taxon>
        <taxon>Zoopagomycota</taxon>
        <taxon>Kickxellomycotina</taxon>
        <taxon>Kickxellomycetes</taxon>
        <taxon>Kickxellales</taxon>
        <taxon>Kickxellaceae</taxon>
        <taxon>Linderina</taxon>
    </lineage>
</organism>
<feature type="binding site" evidence="12">
    <location>
        <position position="243"/>
    </location>
    <ligand>
        <name>Zn(2+)</name>
        <dbReference type="ChEBI" id="CHEBI:29105"/>
        <label>2</label>
    </ligand>
</feature>
<dbReference type="InterPro" id="IPR003616">
    <property type="entry name" value="Post-SET_dom"/>
</dbReference>
<dbReference type="InterPro" id="IPR001214">
    <property type="entry name" value="SET_dom"/>
</dbReference>
<feature type="domain" description="Chromo" evidence="14">
    <location>
        <begin position="94"/>
        <end position="152"/>
    </location>
</feature>
<feature type="compositionally biased region" description="Basic and acidic residues" evidence="13">
    <location>
        <begin position="49"/>
        <end position="61"/>
    </location>
</feature>
<evidence type="ECO:0000313" key="18">
    <source>
        <dbReference type="EMBL" id="ORX73230.1"/>
    </source>
</evidence>
<dbReference type="PANTHER" id="PTHR46223:SF3">
    <property type="entry name" value="HISTONE-LYSINE N-METHYLTRANSFERASE SET-23"/>
    <property type="match status" value="1"/>
</dbReference>
<keyword evidence="5 11" id="KW-0808">Transferase</keyword>
<dbReference type="Gene3D" id="2.40.50.40">
    <property type="match status" value="1"/>
</dbReference>
<dbReference type="InterPro" id="IPR011381">
    <property type="entry name" value="H3-K9_MeTrfase_SUV39H1/2-like"/>
</dbReference>
<dbReference type="InterPro" id="IPR046341">
    <property type="entry name" value="SET_dom_sf"/>
</dbReference>
<dbReference type="PROSITE" id="PS50013">
    <property type="entry name" value="CHROMO_2"/>
    <property type="match status" value="1"/>
</dbReference>
<proteinExistence type="inferred from homology"/>
<dbReference type="InterPro" id="IPR050973">
    <property type="entry name" value="H3K9_Histone-Lys_N-MTase"/>
</dbReference>